<keyword evidence="4" id="KW-1185">Reference proteome</keyword>
<protein>
    <recommendedName>
        <fullName evidence="5">EamA domain-containing protein</fullName>
    </recommendedName>
</protein>
<keyword evidence="2" id="KW-0472">Membrane</keyword>
<feature type="transmembrane region" description="Helical" evidence="2">
    <location>
        <begin position="271"/>
        <end position="289"/>
    </location>
</feature>
<evidence type="ECO:0000256" key="1">
    <source>
        <dbReference type="SAM" id="MobiDB-lite"/>
    </source>
</evidence>
<feature type="transmembrane region" description="Helical" evidence="2">
    <location>
        <begin position="163"/>
        <end position="184"/>
    </location>
</feature>
<feature type="transmembrane region" description="Helical" evidence="2">
    <location>
        <begin position="61"/>
        <end position="86"/>
    </location>
</feature>
<feature type="transmembrane region" description="Helical" evidence="2">
    <location>
        <begin position="423"/>
        <end position="443"/>
    </location>
</feature>
<dbReference type="AlphaFoldDB" id="S9V5N5"/>
<dbReference type="PANTHER" id="PTHR42253:SF1">
    <property type="entry name" value="TRANSMEMBRANE PROTEIN"/>
    <property type="match status" value="1"/>
</dbReference>
<keyword evidence="2" id="KW-1133">Transmembrane helix</keyword>
<feature type="transmembrane region" description="Helical" evidence="2">
    <location>
        <begin position="196"/>
        <end position="215"/>
    </location>
</feature>
<feature type="transmembrane region" description="Helical" evidence="2">
    <location>
        <begin position="98"/>
        <end position="123"/>
    </location>
</feature>
<dbReference type="InterPro" id="IPR037185">
    <property type="entry name" value="EmrE-like"/>
</dbReference>
<gene>
    <name evidence="3" type="ORF">STCU_10123</name>
</gene>
<sequence length="624" mass="68255">MEHLLSVHQRQTAHDGHRNADPLHDLGDTRSDDADGGFFTVVSNTFANFKMRILRTPPLRLFFVLSLVLLLIGGNATQVVALNLWLKRYPPDGAPGTYTTFAVSGFLFSAFFLILLILHILFYRPDLRFTKERRGWLWLLLAGCLDTLNSVLAVYAAAHTPAILQALFTALVPIYAAIFTKLFLKDLRTYHNNWIRSSFSLIIAGVLIASISNFGGDDDDSAGSGAANHTGNDTYVWSASSGSSSCSSGSSGDSSSSGSSRTKDSALDQKLWALLFCLSVPVTVLLNVTQTLYMTRYTFDPEFLAYTAQLHVANEPARRIEAHYNLEGGAEVADHSGVEAQVETIQAQRHAGLSRSEPFQSDHYKHQPAANRTDAQQQQSVPSAAVDVGSAEAAARTPMSPVVAAAAAAHASFHYGNDTTVKLVMLTVETMLQSLITFALLPVDALPWFGTSTSVEAAWGNFMAGLDCLLHCPMNFICCCLYSSGFVLVYLAAAYLNQYSVTLCSMVSQLGGPITAILLLVFPVLNVTGDMAPWYWSALAIVAMIFGTFIYVLWDHQTEKEKIESELLLKMRMFNLCDEEEVREVEADVRHGRHHHRGSGGRSRNNITAAPAQPRNAVAEEEEA</sequence>
<evidence type="ECO:0000256" key="2">
    <source>
        <dbReference type="SAM" id="Phobius"/>
    </source>
</evidence>
<dbReference type="EMBL" id="ATMH01010048">
    <property type="protein sequence ID" value="EPY18200.1"/>
    <property type="molecule type" value="Genomic_DNA"/>
</dbReference>
<organism evidence="3 4">
    <name type="scientific">Strigomonas culicis</name>
    <dbReference type="NCBI Taxonomy" id="28005"/>
    <lineage>
        <taxon>Eukaryota</taxon>
        <taxon>Discoba</taxon>
        <taxon>Euglenozoa</taxon>
        <taxon>Kinetoplastea</taxon>
        <taxon>Metakinetoplastina</taxon>
        <taxon>Trypanosomatida</taxon>
        <taxon>Trypanosomatidae</taxon>
        <taxon>Strigomonadinae</taxon>
        <taxon>Strigomonas</taxon>
    </lineage>
</organism>
<feature type="transmembrane region" description="Helical" evidence="2">
    <location>
        <begin position="135"/>
        <end position="157"/>
    </location>
</feature>
<proteinExistence type="predicted"/>
<keyword evidence="2" id="KW-0812">Transmembrane</keyword>
<accession>S9V5N5</accession>
<dbReference type="SUPFAM" id="SSF103481">
    <property type="entry name" value="Multidrug resistance efflux transporter EmrE"/>
    <property type="match status" value="1"/>
</dbReference>
<feature type="compositionally biased region" description="Low complexity" evidence="1">
    <location>
        <begin position="374"/>
        <end position="387"/>
    </location>
</feature>
<evidence type="ECO:0000313" key="4">
    <source>
        <dbReference type="Proteomes" id="UP000015354"/>
    </source>
</evidence>
<feature type="region of interest" description="Disordered" evidence="1">
    <location>
        <begin position="347"/>
        <end position="387"/>
    </location>
</feature>
<name>S9V5N5_9TRYP</name>
<comment type="caution">
    <text evidence="3">The sequence shown here is derived from an EMBL/GenBank/DDBJ whole genome shotgun (WGS) entry which is preliminary data.</text>
</comment>
<feature type="transmembrane region" description="Helical" evidence="2">
    <location>
        <begin position="474"/>
        <end position="496"/>
    </location>
</feature>
<dbReference type="OrthoDB" id="264057at2759"/>
<dbReference type="Proteomes" id="UP000015354">
    <property type="component" value="Unassembled WGS sequence"/>
</dbReference>
<evidence type="ECO:0008006" key="5">
    <source>
        <dbReference type="Google" id="ProtNLM"/>
    </source>
</evidence>
<reference evidence="3 4" key="1">
    <citation type="journal article" date="2013" name="PLoS ONE">
        <title>Predicting the Proteins of Angomonas deanei, Strigomonas culicis and Their Respective Endosymbionts Reveals New Aspects of the Trypanosomatidae Family.</title>
        <authorList>
            <person name="Motta M.C."/>
            <person name="Martins A.C."/>
            <person name="de Souza S.S."/>
            <person name="Catta-Preta C.M."/>
            <person name="Silva R."/>
            <person name="Klein C.C."/>
            <person name="de Almeida L.G."/>
            <person name="de Lima Cunha O."/>
            <person name="Ciapina L.P."/>
            <person name="Brocchi M."/>
            <person name="Colabardini A.C."/>
            <person name="de Araujo Lima B."/>
            <person name="Machado C.R."/>
            <person name="de Almeida Soares C.M."/>
            <person name="Probst C.M."/>
            <person name="de Menezes C.B."/>
            <person name="Thompson C.E."/>
            <person name="Bartholomeu D.C."/>
            <person name="Gradia D.F."/>
            <person name="Pavoni D.P."/>
            <person name="Grisard E.C."/>
            <person name="Fantinatti-Garboggini F."/>
            <person name="Marchini F.K."/>
            <person name="Rodrigues-Luiz G.F."/>
            <person name="Wagner G."/>
            <person name="Goldman G.H."/>
            <person name="Fietto J.L."/>
            <person name="Elias M.C."/>
            <person name="Goldman M.H."/>
            <person name="Sagot M.F."/>
            <person name="Pereira M."/>
            <person name="Stoco P.H."/>
            <person name="de Mendonca-Neto R.P."/>
            <person name="Teixeira S.M."/>
            <person name="Maciel T.E."/>
            <person name="de Oliveira Mendes T.A."/>
            <person name="Urmenyi T.P."/>
            <person name="de Souza W."/>
            <person name="Schenkman S."/>
            <person name="de Vasconcelos A.T."/>
        </authorList>
    </citation>
    <scope>NUCLEOTIDE SEQUENCE [LARGE SCALE GENOMIC DNA]</scope>
</reference>
<dbReference type="PANTHER" id="PTHR42253">
    <property type="entry name" value="TRANSMEMBRANE PROTEIN-RELATED"/>
    <property type="match status" value="1"/>
</dbReference>
<feature type="transmembrane region" description="Helical" evidence="2">
    <location>
        <begin position="534"/>
        <end position="554"/>
    </location>
</feature>
<evidence type="ECO:0000313" key="3">
    <source>
        <dbReference type="EMBL" id="EPY18200.1"/>
    </source>
</evidence>
<feature type="transmembrane region" description="Helical" evidence="2">
    <location>
        <begin position="503"/>
        <end position="522"/>
    </location>
</feature>
<feature type="region of interest" description="Disordered" evidence="1">
    <location>
        <begin position="588"/>
        <end position="624"/>
    </location>
</feature>